<comment type="caution">
    <text evidence="2">The sequence shown here is derived from an EMBL/GenBank/DDBJ whole genome shotgun (WGS) entry which is preliminary data.</text>
</comment>
<gene>
    <name evidence="2" type="ORF">FKG94_15800</name>
</gene>
<dbReference type="Proteomes" id="UP000319732">
    <property type="component" value="Unassembled WGS sequence"/>
</dbReference>
<keyword evidence="3" id="KW-1185">Reference proteome</keyword>
<evidence type="ECO:0000259" key="1">
    <source>
        <dbReference type="Pfam" id="PF07238"/>
    </source>
</evidence>
<evidence type="ECO:0000313" key="3">
    <source>
        <dbReference type="Proteomes" id="UP000319732"/>
    </source>
</evidence>
<evidence type="ECO:0000313" key="2">
    <source>
        <dbReference type="EMBL" id="TQV76072.1"/>
    </source>
</evidence>
<protein>
    <submittedName>
        <fullName evidence="2">PilZ domain-containing protein</fullName>
    </submittedName>
</protein>
<dbReference type="Gene3D" id="2.40.10.220">
    <property type="entry name" value="predicted glycosyltransferase like domains"/>
    <property type="match status" value="1"/>
</dbReference>
<sequence>MNSDQRRCPRTPLKCRIKITHVSIGEIEVNTRNISDGGVFIVTGDIEMPPVGTVVVGQVQGMPEPAPLLDMEIVRVEPEGVGLRFL</sequence>
<accession>A0A545TFS2</accession>
<proteinExistence type="predicted"/>
<dbReference type="EMBL" id="VHSG01000015">
    <property type="protein sequence ID" value="TQV76072.1"/>
    <property type="molecule type" value="Genomic_DNA"/>
</dbReference>
<dbReference type="OrthoDB" id="7063880at2"/>
<dbReference type="GO" id="GO:0035438">
    <property type="term" value="F:cyclic-di-GMP binding"/>
    <property type="evidence" value="ECO:0007669"/>
    <property type="project" value="InterPro"/>
</dbReference>
<dbReference type="SUPFAM" id="SSF141371">
    <property type="entry name" value="PilZ domain-like"/>
    <property type="match status" value="1"/>
</dbReference>
<feature type="domain" description="PilZ" evidence="1">
    <location>
        <begin position="4"/>
        <end position="85"/>
    </location>
</feature>
<dbReference type="RefSeq" id="WP_142905281.1">
    <property type="nucleotide sequence ID" value="NZ_ML660095.1"/>
</dbReference>
<reference evidence="2 3" key="1">
    <citation type="submission" date="2019-06" db="EMBL/GenBank/DDBJ databases">
        <title>Whole genome sequence for Cellvibrionaceae sp. R142.</title>
        <authorList>
            <person name="Wang G."/>
        </authorList>
    </citation>
    <scope>NUCLEOTIDE SEQUENCE [LARGE SCALE GENOMIC DNA]</scope>
    <source>
        <strain evidence="2 3">R142</strain>
    </source>
</reference>
<organism evidence="2 3">
    <name type="scientific">Exilibacterium tricleocarpae</name>
    <dbReference type="NCBI Taxonomy" id="2591008"/>
    <lineage>
        <taxon>Bacteria</taxon>
        <taxon>Pseudomonadati</taxon>
        <taxon>Pseudomonadota</taxon>
        <taxon>Gammaproteobacteria</taxon>
        <taxon>Cellvibrionales</taxon>
        <taxon>Cellvibrionaceae</taxon>
        <taxon>Exilibacterium</taxon>
    </lineage>
</organism>
<name>A0A545TFS2_9GAMM</name>
<dbReference type="Pfam" id="PF07238">
    <property type="entry name" value="PilZ"/>
    <property type="match status" value="1"/>
</dbReference>
<dbReference type="InterPro" id="IPR009875">
    <property type="entry name" value="PilZ_domain"/>
</dbReference>
<dbReference type="AlphaFoldDB" id="A0A545TFS2"/>